<feature type="compositionally biased region" description="Low complexity" evidence="1">
    <location>
        <begin position="206"/>
        <end position="225"/>
    </location>
</feature>
<reference evidence="3 4" key="1">
    <citation type="submission" date="2024-08" db="EMBL/GenBank/DDBJ databases">
        <authorList>
            <person name="Cucini C."/>
            <person name="Frati F."/>
        </authorList>
    </citation>
    <scope>NUCLEOTIDE SEQUENCE [LARGE SCALE GENOMIC DNA]</scope>
</reference>
<feature type="transmembrane region" description="Helical" evidence="2">
    <location>
        <begin position="467"/>
        <end position="489"/>
    </location>
</feature>
<feature type="compositionally biased region" description="Gly residues" evidence="1">
    <location>
        <begin position="109"/>
        <end position="129"/>
    </location>
</feature>
<dbReference type="EMBL" id="CAXLJM020000133">
    <property type="protein sequence ID" value="CAL8140079.1"/>
    <property type="molecule type" value="Genomic_DNA"/>
</dbReference>
<name>A0ABP1RZQ9_9HEXA</name>
<feature type="transmembrane region" description="Helical" evidence="2">
    <location>
        <begin position="309"/>
        <end position="327"/>
    </location>
</feature>
<keyword evidence="2" id="KW-0472">Membrane</keyword>
<feature type="compositionally biased region" description="Polar residues" evidence="1">
    <location>
        <begin position="184"/>
        <end position="193"/>
    </location>
</feature>
<evidence type="ECO:0000313" key="4">
    <source>
        <dbReference type="Proteomes" id="UP001642540"/>
    </source>
</evidence>
<dbReference type="Proteomes" id="UP001642540">
    <property type="component" value="Unassembled WGS sequence"/>
</dbReference>
<keyword evidence="2" id="KW-1133">Transmembrane helix</keyword>
<evidence type="ECO:0000256" key="1">
    <source>
        <dbReference type="SAM" id="MobiDB-lite"/>
    </source>
</evidence>
<proteinExistence type="predicted"/>
<sequence>MGITGGETTVSDDLEAIARARRTQCHQLRILHNIRLRGSTATQSLYLGYGGTGVGGEDGGKSIEELARLSRYESRRGSGGGGTDGYGSGARSEGQVFDQDGRGSRYGSQSGGGGGMGSRYGSQSGGGGSENRRGSQLGQDGDEGGGGYGSQYGEDNRRYGSQSGGGGKNFTNEEEEELARRNESFGNANSRHSSAGVEELSERKVSFGNRSSGVHSSSVFPSRSSDAGAGGMQGRALNSSGGGSGGGGRDAGSYDPSSGRMTRSSIHPLHLKDVISEHSHPAVVPVAHPIEMDESATNLKEELGWLKDLLLLYCVLGLSCLLFYLFFNDGNSSPKGGGVIFQVILRKDKDHHQHQYQVVILRRKTRIFLIFFLIINSLIPLLSGSEREGLSFGDLRFSLAWTLASIYSAWIWMTLFSDVIVTQCTPGLPNLEKAGESTANFWRGCALIFTFTNEIIDSLLIGNWKSFLVGSFGRLFLIFRVWILSIAAVQDEHLQYVDNDGTVDVYKI</sequence>
<evidence type="ECO:0000256" key="2">
    <source>
        <dbReference type="SAM" id="Phobius"/>
    </source>
</evidence>
<organism evidence="3 4">
    <name type="scientific">Orchesella dallaii</name>
    <dbReference type="NCBI Taxonomy" id="48710"/>
    <lineage>
        <taxon>Eukaryota</taxon>
        <taxon>Metazoa</taxon>
        <taxon>Ecdysozoa</taxon>
        <taxon>Arthropoda</taxon>
        <taxon>Hexapoda</taxon>
        <taxon>Collembola</taxon>
        <taxon>Entomobryomorpha</taxon>
        <taxon>Entomobryoidea</taxon>
        <taxon>Orchesellidae</taxon>
        <taxon>Orchesellinae</taxon>
        <taxon>Orchesella</taxon>
    </lineage>
</organism>
<feature type="compositionally biased region" description="Gly residues" evidence="1">
    <location>
        <begin position="240"/>
        <end position="250"/>
    </location>
</feature>
<feature type="transmembrane region" description="Helical" evidence="2">
    <location>
        <begin position="367"/>
        <end position="385"/>
    </location>
</feature>
<evidence type="ECO:0000313" key="3">
    <source>
        <dbReference type="EMBL" id="CAL8140079.1"/>
    </source>
</evidence>
<gene>
    <name evidence="3" type="ORF">ODALV1_LOCUS28131</name>
</gene>
<keyword evidence="4" id="KW-1185">Reference proteome</keyword>
<feature type="compositionally biased region" description="Gly residues" evidence="1">
    <location>
        <begin position="77"/>
        <end position="88"/>
    </location>
</feature>
<comment type="caution">
    <text evidence="3">The sequence shown here is derived from an EMBL/GenBank/DDBJ whole genome shotgun (WGS) entry which is preliminary data.</text>
</comment>
<protein>
    <submittedName>
        <fullName evidence="3">Uncharacterized protein</fullName>
    </submittedName>
</protein>
<feature type="transmembrane region" description="Helical" evidence="2">
    <location>
        <begin position="397"/>
        <end position="421"/>
    </location>
</feature>
<accession>A0ABP1RZQ9</accession>
<keyword evidence="2" id="KW-0812">Transmembrane</keyword>
<feature type="region of interest" description="Disordered" evidence="1">
    <location>
        <begin position="71"/>
        <end position="263"/>
    </location>
</feature>